<proteinExistence type="predicted"/>
<gene>
    <name evidence="2" type="ORF">CA264_01040</name>
</gene>
<evidence type="ECO:0000256" key="1">
    <source>
        <dbReference type="SAM" id="MobiDB-lite"/>
    </source>
</evidence>
<protein>
    <submittedName>
        <fullName evidence="2">Uncharacterized protein</fullName>
    </submittedName>
</protein>
<dbReference type="STRING" id="709015.GCA_000472485_00209"/>
<dbReference type="Proteomes" id="UP000266292">
    <property type="component" value="Chromosome"/>
</dbReference>
<dbReference type="OrthoDB" id="163809at2"/>
<evidence type="ECO:0000313" key="2">
    <source>
        <dbReference type="EMBL" id="ARS34139.1"/>
    </source>
</evidence>
<keyword evidence="3" id="KW-1185">Reference proteome</keyword>
<organism evidence="2 3">
    <name type="scientific">Pontibacter actiniarum</name>
    <dbReference type="NCBI Taxonomy" id="323450"/>
    <lineage>
        <taxon>Bacteria</taxon>
        <taxon>Pseudomonadati</taxon>
        <taxon>Bacteroidota</taxon>
        <taxon>Cytophagia</taxon>
        <taxon>Cytophagales</taxon>
        <taxon>Hymenobacteraceae</taxon>
        <taxon>Pontibacter</taxon>
    </lineage>
</organism>
<sequence length="140" mass="15266">MLLLAHCQQEVLSEVRPKEAVFGKAFVLEQGEQLEVKGDAAPLVLQVEKLNDSRCPKEVVCVWLGNAAVTLTVSGRGEASQQLAFCLGDCRPEPVRTKHTVRATISNQTYDLTLLEVMPHPGTEEEEGSGSVKLLIEPVN</sequence>
<evidence type="ECO:0000313" key="3">
    <source>
        <dbReference type="Proteomes" id="UP000266292"/>
    </source>
</evidence>
<dbReference type="KEGG" id="pact:CA264_01040"/>
<dbReference type="AlphaFoldDB" id="A0A1X9YMR3"/>
<accession>A0A1X9YMR3</accession>
<dbReference type="EMBL" id="CP021235">
    <property type="protein sequence ID" value="ARS34139.1"/>
    <property type="molecule type" value="Genomic_DNA"/>
</dbReference>
<name>A0A1X9YMR3_9BACT</name>
<reference evidence="3" key="1">
    <citation type="submission" date="2017-05" db="EMBL/GenBank/DDBJ databases">
        <authorList>
            <person name="Ray J."/>
            <person name="Price M."/>
            <person name="Deutschbauer A."/>
        </authorList>
    </citation>
    <scope>NUCLEOTIDE SEQUENCE [LARGE SCALE GENOMIC DNA]</scope>
    <source>
        <strain evidence="3">DSM 19842</strain>
    </source>
</reference>
<feature type="region of interest" description="Disordered" evidence="1">
    <location>
        <begin position="121"/>
        <end position="140"/>
    </location>
</feature>